<reference evidence="2" key="1">
    <citation type="journal article" date="2014" name="BMC Genomics">
        <title>Genome sequencing of two Neorhizobium galegae strains reveals a noeT gene responsible for the unusual acetylation of the nodulation factors.</title>
        <authorList>
            <person name="Osterman J."/>
            <person name="Marsh J."/>
            <person name="Laine P.K."/>
            <person name="Zeng Z."/>
            <person name="Alatalo E."/>
            <person name="Sullivan J.T."/>
            <person name="Young J.P."/>
            <person name="Thomas-Oates J."/>
            <person name="Paulin L."/>
            <person name="Lindstrom K."/>
        </authorList>
    </citation>
    <scope>NUCLEOTIDE SEQUENCE [LARGE SCALE GENOMIC DNA]</scope>
    <source>
        <strain evidence="2">HAMBI 1141</strain>
    </source>
</reference>
<dbReference type="Pfam" id="PF24072">
    <property type="entry name" value="T7_gp14"/>
    <property type="match status" value="1"/>
</dbReference>
<dbReference type="Proteomes" id="UP000028186">
    <property type="component" value="Chromosome I"/>
</dbReference>
<evidence type="ECO:0008006" key="3">
    <source>
        <dbReference type="Google" id="ProtNLM"/>
    </source>
</evidence>
<dbReference type="KEGG" id="ngl:RG1141_CH42070"/>
<name>A0A068TEP1_NEOGA</name>
<dbReference type="EMBL" id="HG938355">
    <property type="protein sequence ID" value="CDN56521.1"/>
    <property type="molecule type" value="Genomic_DNA"/>
</dbReference>
<protein>
    <recommendedName>
        <fullName evidence="3">Internal virion protein</fullName>
    </recommendedName>
</protein>
<dbReference type="eggNOG" id="ENOG50312MQ">
    <property type="taxonomic scope" value="Bacteria"/>
</dbReference>
<dbReference type="PATRIC" id="fig|1028801.3.peg.4277"/>
<evidence type="ECO:0000313" key="2">
    <source>
        <dbReference type="Proteomes" id="UP000028186"/>
    </source>
</evidence>
<proteinExistence type="predicted"/>
<dbReference type="RefSeq" id="WP_157885200.1">
    <property type="nucleotide sequence ID" value="NZ_HG938355.1"/>
</dbReference>
<sequence>MCEPVTMMAAALGALQTGMEFVGAQQQAKQQNALVRQNQRAANENLVREYADVQTRQIQEEDAAAAQKQDLSREARAARATTMAAAGEAGVSGLSVDALLADVYGKEATAKDRISQNTGFTTANLTREMDGLKAKAKDRINSMPWASGPSPFAAALKIGGIGLDGYTSYKKRTQPT</sequence>
<dbReference type="InterPro" id="IPR038996">
    <property type="entry name" value="Gp14"/>
</dbReference>
<dbReference type="AlphaFoldDB" id="A0A068TEP1"/>
<dbReference type="HOGENOM" id="CLU_1530941_0_0_5"/>
<gene>
    <name evidence="1" type="ORF">RG1141_CH42070</name>
</gene>
<accession>A0A068TEP1</accession>
<evidence type="ECO:0000313" key="1">
    <source>
        <dbReference type="EMBL" id="CDN56521.1"/>
    </source>
</evidence>
<organism evidence="1 2">
    <name type="scientific">Neorhizobium galegae bv. officinalis bv. officinalis str. HAMBI 1141</name>
    <dbReference type="NCBI Taxonomy" id="1028801"/>
    <lineage>
        <taxon>Bacteria</taxon>
        <taxon>Pseudomonadati</taxon>
        <taxon>Pseudomonadota</taxon>
        <taxon>Alphaproteobacteria</taxon>
        <taxon>Hyphomicrobiales</taxon>
        <taxon>Rhizobiaceae</taxon>
        <taxon>Rhizobium/Agrobacterium group</taxon>
        <taxon>Neorhizobium</taxon>
    </lineage>
</organism>